<name>A0A1F6BWV3_9BACT</name>
<comment type="caution">
    <text evidence="1">The sequence shown here is derived from an EMBL/GenBank/DDBJ whole genome shotgun (WGS) entry which is preliminary data.</text>
</comment>
<dbReference type="InterPro" id="IPR012657">
    <property type="entry name" value="23S_rRNA-intervening_sequence"/>
</dbReference>
<evidence type="ECO:0000313" key="2">
    <source>
        <dbReference type="Proteomes" id="UP000176996"/>
    </source>
</evidence>
<dbReference type="Gene3D" id="1.20.1440.60">
    <property type="entry name" value="23S rRNA-intervening sequence"/>
    <property type="match status" value="1"/>
</dbReference>
<dbReference type="Pfam" id="PF05635">
    <property type="entry name" value="23S_rRNA_IVP"/>
    <property type="match status" value="1"/>
</dbReference>
<dbReference type="SUPFAM" id="SSF158446">
    <property type="entry name" value="IVS-encoded protein-like"/>
    <property type="match status" value="1"/>
</dbReference>
<dbReference type="Proteomes" id="UP000176996">
    <property type="component" value="Unassembled WGS sequence"/>
</dbReference>
<dbReference type="PANTHER" id="PTHR38471:SF2">
    <property type="entry name" value="FOUR HELIX BUNDLE PROTEIN"/>
    <property type="match status" value="1"/>
</dbReference>
<protein>
    <recommendedName>
        <fullName evidence="3">Four helix bundle protein</fullName>
    </recommendedName>
</protein>
<evidence type="ECO:0000313" key="1">
    <source>
        <dbReference type="EMBL" id="OGG41303.1"/>
    </source>
</evidence>
<evidence type="ECO:0008006" key="3">
    <source>
        <dbReference type="Google" id="ProtNLM"/>
    </source>
</evidence>
<dbReference type="STRING" id="1798471.A3A21_04090"/>
<dbReference type="AlphaFoldDB" id="A0A1F6BWV3"/>
<dbReference type="InterPro" id="IPR036583">
    <property type="entry name" value="23S_rRNA_IVS_sf"/>
</dbReference>
<gene>
    <name evidence="1" type="ORF">A3A21_04090</name>
</gene>
<dbReference type="PANTHER" id="PTHR38471">
    <property type="entry name" value="FOUR HELIX BUNDLE PROTEIN"/>
    <property type="match status" value="1"/>
</dbReference>
<dbReference type="CDD" id="cd16377">
    <property type="entry name" value="23S_rRNA_IVP_like"/>
    <property type="match status" value="1"/>
</dbReference>
<reference evidence="1 2" key="1">
    <citation type="journal article" date="2016" name="Nat. Commun.">
        <title>Thousands of microbial genomes shed light on interconnected biogeochemical processes in an aquifer system.</title>
        <authorList>
            <person name="Anantharaman K."/>
            <person name="Brown C.T."/>
            <person name="Hug L.A."/>
            <person name="Sharon I."/>
            <person name="Castelle C.J."/>
            <person name="Probst A.J."/>
            <person name="Thomas B.C."/>
            <person name="Singh A."/>
            <person name="Wilkins M.J."/>
            <person name="Karaoz U."/>
            <person name="Brodie E.L."/>
            <person name="Williams K.H."/>
            <person name="Hubbard S.S."/>
            <person name="Banfield J.F."/>
        </authorList>
    </citation>
    <scope>NUCLEOTIDE SEQUENCE [LARGE SCALE GENOMIC DNA]</scope>
</reference>
<sequence>MQHEKQGERGQKETLHSYRNLLIWQKAFLIAKEIYKLTELFPKEERYGLISQLRRAGVSVVSNIAEGFSRKTEKEKIQFAVIAFGSAAEIETQLLLAKELQFATKEEFEKTEHLVLEVRKILNSYLLKQRQVKQ</sequence>
<organism evidence="1 2">
    <name type="scientific">Candidatus Jorgensenbacteria bacterium RIFCSPLOWO2_01_FULL_45_25b</name>
    <dbReference type="NCBI Taxonomy" id="1798471"/>
    <lineage>
        <taxon>Bacteria</taxon>
        <taxon>Candidatus Joergenseniibacteriota</taxon>
    </lineage>
</organism>
<proteinExistence type="predicted"/>
<accession>A0A1F6BWV3</accession>
<dbReference type="NCBIfam" id="TIGR02436">
    <property type="entry name" value="four helix bundle protein"/>
    <property type="match status" value="1"/>
</dbReference>
<dbReference type="EMBL" id="MFKK01000013">
    <property type="protein sequence ID" value="OGG41303.1"/>
    <property type="molecule type" value="Genomic_DNA"/>
</dbReference>